<protein>
    <submittedName>
        <fullName evidence="1">Uncharacterized protein</fullName>
    </submittedName>
</protein>
<evidence type="ECO:0000313" key="1">
    <source>
        <dbReference type="EMBL" id="NBN79554.1"/>
    </source>
</evidence>
<keyword evidence="2" id="KW-1185">Reference proteome</keyword>
<name>A0A7X5F6W3_9HYPH</name>
<sequence>MLLLSGPDLRPPAAAAQTATRVYCPLPEEGIWVDKAAKWQELTRLEVEATCVDDRVQVRARAFMRCSPRDCKWGWTEAELRPGGGVRVRLEGFFGTRDIKMRAFGDNIEADVLVVPHDPLQQEELTSHILKRARR</sequence>
<dbReference type="EMBL" id="JAABLQ010000001">
    <property type="protein sequence ID" value="NBN79554.1"/>
    <property type="molecule type" value="Genomic_DNA"/>
</dbReference>
<gene>
    <name evidence="1" type="ORF">GWI72_14860</name>
</gene>
<reference evidence="2" key="1">
    <citation type="submission" date="2020-01" db="EMBL/GenBank/DDBJ databases">
        <authorList>
            <person name="Fang Y."/>
            <person name="Sun R."/>
            <person name="Nie L."/>
            <person name="He J."/>
            <person name="Hao L."/>
            <person name="Wang L."/>
            <person name="Su S."/>
            <person name="Lv E."/>
            <person name="Zhang Z."/>
            <person name="Xie R."/>
            <person name="Liu H."/>
        </authorList>
    </citation>
    <scope>NUCLEOTIDE SEQUENCE [LARGE SCALE GENOMIC DNA]</scope>
    <source>
        <strain evidence="2">XCT-53</strain>
    </source>
</reference>
<dbReference type="AlphaFoldDB" id="A0A7X5F6W3"/>
<accession>A0A7X5F6W3</accession>
<evidence type="ECO:0000313" key="2">
    <source>
        <dbReference type="Proteomes" id="UP000586722"/>
    </source>
</evidence>
<dbReference type="Proteomes" id="UP000586722">
    <property type="component" value="Unassembled WGS sequence"/>
</dbReference>
<organism evidence="1 2">
    <name type="scientific">Pannonibacter tanglangensis</name>
    <dbReference type="NCBI Taxonomy" id="2750084"/>
    <lineage>
        <taxon>Bacteria</taxon>
        <taxon>Pseudomonadati</taxon>
        <taxon>Pseudomonadota</taxon>
        <taxon>Alphaproteobacteria</taxon>
        <taxon>Hyphomicrobiales</taxon>
        <taxon>Stappiaceae</taxon>
        <taxon>Pannonibacter</taxon>
    </lineage>
</organism>
<comment type="caution">
    <text evidence="1">The sequence shown here is derived from an EMBL/GenBank/DDBJ whole genome shotgun (WGS) entry which is preliminary data.</text>
</comment>
<proteinExistence type="predicted"/>